<protein>
    <submittedName>
        <fullName evidence="1">Uncharacterized protein</fullName>
    </submittedName>
</protein>
<evidence type="ECO:0000313" key="2">
    <source>
        <dbReference type="Proteomes" id="UP001163324"/>
    </source>
</evidence>
<organism evidence="1 2">
    <name type="scientific">Trichothecium roseum</name>
    <dbReference type="NCBI Taxonomy" id="47278"/>
    <lineage>
        <taxon>Eukaryota</taxon>
        <taxon>Fungi</taxon>
        <taxon>Dikarya</taxon>
        <taxon>Ascomycota</taxon>
        <taxon>Pezizomycotina</taxon>
        <taxon>Sordariomycetes</taxon>
        <taxon>Hypocreomycetidae</taxon>
        <taxon>Hypocreales</taxon>
        <taxon>Hypocreales incertae sedis</taxon>
        <taxon>Trichothecium</taxon>
    </lineage>
</organism>
<gene>
    <name evidence="1" type="ORF">N3K66_008241</name>
</gene>
<proteinExistence type="predicted"/>
<reference evidence="1" key="1">
    <citation type="submission" date="2022-10" db="EMBL/GenBank/DDBJ databases">
        <title>Complete Genome of Trichothecium roseum strain YXFP-22015, a Plant Pathogen Isolated from Citrus.</title>
        <authorList>
            <person name="Wang Y."/>
            <person name="Zhu L."/>
        </authorList>
    </citation>
    <scope>NUCLEOTIDE SEQUENCE</scope>
    <source>
        <strain evidence="1">YXFP-22015</strain>
    </source>
</reference>
<evidence type="ECO:0000313" key="1">
    <source>
        <dbReference type="EMBL" id="KAI9897219.1"/>
    </source>
</evidence>
<sequence length="730" mass="80480">MADMFIGLHMQVILLEPPGYQVTGTVRDVEAGSSLTLTNVFGPGAKDWMPEMRINALNISDLCEIKPPEKQQAQQQQYYAPSVEAAALPVLPPQKPIDDPAILSLGRHAASSASSARETARERTSPKLLEELELEGLGDDDTPGVLRGIHVGRGGRLSPIEDVADHIEKHGLEAVEQPTTETEAGKTTDMTTDTDNKSQKRRRRHRKSKKANTNSDAESLTGPMPQPAGHGKGWRQTPILQSTSSFQPFSTLKRNGKGRKGDEFGWESTEVTEEMGDFDFENNLAKFDKRTIFEQMRKEDQIDDSARLVSHNRRPKPGTNGGKHLHYTENVLDLPSTIAKNTGFWNSEADDPNGLNSSVASGERLSGREVRNVATTRRAESKNGVPRRSQSRKASAGGVTSSQPLSRVGSNQQAYQPGLYIMGTTRRIEVISTLQMLNLENIAANEVGFTEDLMAENAGRGLAEVAVRALSGPAMRMRFEMASSNQSGEALLSTSTAVILAGNNKSSIRALAAARHLRNRNIEVVICMVGIERERDLLEDLRRQVELYRSFGGKVMSKMEFFEYLRKNAASGTRIPISLIIDAMLGLTMSFEDLRVGDQATVYELMEWANRNEAFVMAVDIPSGIDPSTGKIAIIDGSPLYIKPRYVVSMGAPKRGLLEAVTPPRDDDPEPLHHAIEDEWQLFVADIGLGMAVWRKAGTKLRRGIDFDGQWVLDVEFRTSSAMSSEERER</sequence>
<name>A0ACC0UUM6_9HYPO</name>
<comment type="caution">
    <text evidence="1">The sequence shown here is derived from an EMBL/GenBank/DDBJ whole genome shotgun (WGS) entry which is preliminary data.</text>
</comment>
<keyword evidence="2" id="KW-1185">Reference proteome</keyword>
<accession>A0ACC0UUM6</accession>
<dbReference type="Proteomes" id="UP001163324">
    <property type="component" value="Chromosome 8"/>
</dbReference>
<dbReference type="EMBL" id="CM047947">
    <property type="protein sequence ID" value="KAI9897219.1"/>
    <property type="molecule type" value="Genomic_DNA"/>
</dbReference>